<dbReference type="RefSeq" id="XP_060408150.1">
    <property type="nucleotide sequence ID" value="XM_060558387.1"/>
</dbReference>
<keyword evidence="2" id="KW-1185">Reference proteome</keyword>
<evidence type="ECO:0000313" key="2">
    <source>
        <dbReference type="Proteomes" id="UP001230504"/>
    </source>
</evidence>
<organism evidence="1 2">
    <name type="scientific">Colletotrichum navitas</name>
    <dbReference type="NCBI Taxonomy" id="681940"/>
    <lineage>
        <taxon>Eukaryota</taxon>
        <taxon>Fungi</taxon>
        <taxon>Dikarya</taxon>
        <taxon>Ascomycota</taxon>
        <taxon>Pezizomycotina</taxon>
        <taxon>Sordariomycetes</taxon>
        <taxon>Hypocreomycetidae</taxon>
        <taxon>Glomerellales</taxon>
        <taxon>Glomerellaceae</taxon>
        <taxon>Colletotrichum</taxon>
        <taxon>Colletotrichum graminicola species complex</taxon>
    </lineage>
</organism>
<dbReference type="EMBL" id="JAHLJV010000117">
    <property type="protein sequence ID" value="KAK1569963.1"/>
    <property type="molecule type" value="Genomic_DNA"/>
</dbReference>
<reference evidence="1" key="1">
    <citation type="submission" date="2021-06" db="EMBL/GenBank/DDBJ databases">
        <title>Comparative genomics, transcriptomics and evolutionary studies reveal genomic signatures of adaptation to plant cell wall in hemibiotrophic fungi.</title>
        <authorList>
            <consortium name="DOE Joint Genome Institute"/>
            <person name="Baroncelli R."/>
            <person name="Diaz J.F."/>
            <person name="Benocci T."/>
            <person name="Peng M."/>
            <person name="Battaglia E."/>
            <person name="Haridas S."/>
            <person name="Andreopoulos W."/>
            <person name="Labutti K."/>
            <person name="Pangilinan J."/>
            <person name="Floch G.L."/>
            <person name="Makela M.R."/>
            <person name="Henrissat B."/>
            <person name="Grigoriev I.V."/>
            <person name="Crouch J.A."/>
            <person name="De Vries R.P."/>
            <person name="Sukno S.A."/>
            <person name="Thon M.R."/>
        </authorList>
    </citation>
    <scope>NUCLEOTIDE SEQUENCE</scope>
    <source>
        <strain evidence="1">CBS 125086</strain>
    </source>
</reference>
<protein>
    <submittedName>
        <fullName evidence="1">Uncharacterized protein</fullName>
    </submittedName>
</protein>
<dbReference type="GeneID" id="85442627"/>
<dbReference type="AlphaFoldDB" id="A0AAD8PMN8"/>
<comment type="caution">
    <text evidence="1">The sequence shown here is derived from an EMBL/GenBank/DDBJ whole genome shotgun (WGS) entry which is preliminary data.</text>
</comment>
<dbReference type="Proteomes" id="UP001230504">
    <property type="component" value="Unassembled WGS sequence"/>
</dbReference>
<evidence type="ECO:0000313" key="1">
    <source>
        <dbReference type="EMBL" id="KAK1569963.1"/>
    </source>
</evidence>
<name>A0AAD8PMN8_9PEZI</name>
<proteinExistence type="predicted"/>
<sequence length="198" mass="21565">MLLPSKGARQCLRIHGDRLNLLFGFGGTTGPGSRRLVYCISLVEHWSYFPFSSSSDLPINSPVMHNSMTLAFGKNDSNHTRSREQASFLGATSPTVHPCSAVTRWPPLGLGKPFGIRYCQGLPLQRCSVSTMGSPASDAPWPTLSGEAPSPPWHEPGMHVRDLPIIYPTVRQISSHRLVCAKDSGRLGDLITNQSLPC</sequence>
<gene>
    <name evidence="1" type="ORF">LY79DRAFT_56125</name>
</gene>
<accession>A0AAD8PMN8</accession>